<dbReference type="PANTHER" id="PTHR30408:SF12">
    <property type="entry name" value="TYPE I RESTRICTION ENZYME MJAVIII SPECIFICITY SUBUNIT"/>
    <property type="match status" value="1"/>
</dbReference>
<accession>A0ABT3JLD7</accession>
<dbReference type="EMBL" id="JAPCHZ010000002">
    <property type="protein sequence ID" value="MCW4451591.1"/>
    <property type="molecule type" value="Genomic_DNA"/>
</dbReference>
<keyword evidence="3" id="KW-0238">DNA-binding</keyword>
<dbReference type="EC" id="3.1.21.-" evidence="5"/>
<dbReference type="InterPro" id="IPR052021">
    <property type="entry name" value="Type-I_RS_S_subunit"/>
</dbReference>
<keyword evidence="2" id="KW-0680">Restriction system</keyword>
<comment type="caution">
    <text evidence="5">The sequence shown here is derived from an EMBL/GenBank/DDBJ whole genome shotgun (WGS) entry which is preliminary data.</text>
</comment>
<proteinExistence type="inferred from homology"/>
<reference evidence="5 6" key="1">
    <citation type="submission" date="2022-10" db="EMBL/GenBank/DDBJ databases">
        <title>Kaistella sp. BT-6-1-3.</title>
        <authorList>
            <person name="Ai J."/>
            <person name="Deng Z."/>
        </authorList>
    </citation>
    <scope>NUCLEOTIDE SEQUENCE [LARGE SCALE GENOMIC DNA]</scope>
    <source>
        <strain evidence="5 6">BT6-1-3</strain>
    </source>
</reference>
<dbReference type="Gene3D" id="3.90.220.20">
    <property type="entry name" value="DNA methylase specificity domains"/>
    <property type="match status" value="2"/>
</dbReference>
<keyword evidence="5" id="KW-0255">Endonuclease</keyword>
<gene>
    <name evidence="5" type="ORF">OK344_05155</name>
</gene>
<evidence type="ECO:0000256" key="3">
    <source>
        <dbReference type="ARBA" id="ARBA00023125"/>
    </source>
</evidence>
<protein>
    <submittedName>
        <fullName evidence="5">Restriction endonuclease subunit S</fullName>
        <ecNumber evidence="5">3.1.21.-</ecNumber>
    </submittedName>
</protein>
<dbReference type="Proteomes" id="UP001209107">
    <property type="component" value="Unassembled WGS sequence"/>
</dbReference>
<dbReference type="Pfam" id="PF01420">
    <property type="entry name" value="Methylase_S"/>
    <property type="match status" value="2"/>
</dbReference>
<dbReference type="GO" id="GO:0004519">
    <property type="term" value="F:endonuclease activity"/>
    <property type="evidence" value="ECO:0007669"/>
    <property type="project" value="UniProtKB-KW"/>
</dbReference>
<dbReference type="PANTHER" id="PTHR30408">
    <property type="entry name" value="TYPE-1 RESTRICTION ENZYME ECOKI SPECIFICITY PROTEIN"/>
    <property type="match status" value="1"/>
</dbReference>
<dbReference type="SUPFAM" id="SSF116734">
    <property type="entry name" value="DNA methylase specificity domain"/>
    <property type="match status" value="2"/>
</dbReference>
<dbReference type="GO" id="GO:0016787">
    <property type="term" value="F:hydrolase activity"/>
    <property type="evidence" value="ECO:0007669"/>
    <property type="project" value="UniProtKB-KW"/>
</dbReference>
<evidence type="ECO:0000313" key="5">
    <source>
        <dbReference type="EMBL" id="MCW4451591.1"/>
    </source>
</evidence>
<dbReference type="CDD" id="cd17263">
    <property type="entry name" value="RMtype1_S_AbaB8300I-TRD1-CR1_like"/>
    <property type="match status" value="1"/>
</dbReference>
<organism evidence="5 6">
    <name type="scientific">Kaistella yananensis</name>
    <dbReference type="NCBI Taxonomy" id="2989820"/>
    <lineage>
        <taxon>Bacteria</taxon>
        <taxon>Pseudomonadati</taxon>
        <taxon>Bacteroidota</taxon>
        <taxon>Flavobacteriia</taxon>
        <taxon>Flavobacteriales</taxon>
        <taxon>Weeksellaceae</taxon>
        <taxon>Chryseobacterium group</taxon>
        <taxon>Kaistella</taxon>
    </lineage>
</organism>
<dbReference type="InterPro" id="IPR044946">
    <property type="entry name" value="Restrct_endonuc_typeI_TRD_sf"/>
</dbReference>
<evidence type="ECO:0000313" key="6">
    <source>
        <dbReference type="Proteomes" id="UP001209107"/>
    </source>
</evidence>
<feature type="domain" description="Type I restriction modification DNA specificity" evidence="4">
    <location>
        <begin position="2"/>
        <end position="155"/>
    </location>
</feature>
<feature type="domain" description="Type I restriction modification DNA specificity" evidence="4">
    <location>
        <begin position="181"/>
        <end position="354"/>
    </location>
</feature>
<dbReference type="CDD" id="cd17283">
    <property type="entry name" value="RMtype1_S_Hpy180ORF7835P_TRD2-CR2_like"/>
    <property type="match status" value="1"/>
</dbReference>
<evidence type="ECO:0000259" key="4">
    <source>
        <dbReference type="Pfam" id="PF01420"/>
    </source>
</evidence>
<sequence length="370" mass="41975">MNYTIGELFKIRKGKKAEEKADGSFNYITIENLHSRRYNHRTSSNGVFVQKEDILIAWDGANAGLVGTSLEGIIGSTLAQLKLEEHFKDTVDTYYVYRYLDSNFELIKSKRTGATIPHVNGVDLKAMIIPLPPLSTQKAIAEKLDKADALRKKDKELLAQYDDLAQSIFIDMFGDPTLNEKGWQKLKLEKLMKIRRGASPRPIEKFIGDDVSWIKIGDATDGDNIYLNSTKVRITEEGAKKSVFLKKGSMVFANCGVSLGFCRILNIEGCIHDGWLSFEEIDENVINKFYLLKGINFLTDYFRRTAPDGTQPNLNTSIMKNFEIAVPPMELQNHFVEITHNIETQKSIVKQQAQQSEDLFQALLQESFNF</sequence>
<comment type="similarity">
    <text evidence="1">Belongs to the type-I restriction system S methylase family.</text>
</comment>
<evidence type="ECO:0000256" key="1">
    <source>
        <dbReference type="ARBA" id="ARBA00010923"/>
    </source>
</evidence>
<dbReference type="InterPro" id="IPR000055">
    <property type="entry name" value="Restrct_endonuc_typeI_TRD"/>
</dbReference>
<keyword evidence="5" id="KW-0540">Nuclease</keyword>
<dbReference type="RefSeq" id="WP_265143775.1">
    <property type="nucleotide sequence ID" value="NZ_JAPCHZ010000002.1"/>
</dbReference>
<keyword evidence="6" id="KW-1185">Reference proteome</keyword>
<name>A0ABT3JLD7_9FLAO</name>
<keyword evidence="5" id="KW-0378">Hydrolase</keyword>
<evidence type="ECO:0000256" key="2">
    <source>
        <dbReference type="ARBA" id="ARBA00022747"/>
    </source>
</evidence>